<evidence type="ECO:0000313" key="2">
    <source>
        <dbReference type="EMBL" id="CAE7718150.1"/>
    </source>
</evidence>
<gene>
    <name evidence="2" type="ORF">SPIL2461_LOCUS20425</name>
</gene>
<dbReference type="AlphaFoldDB" id="A0A812X4E6"/>
<feature type="compositionally biased region" description="Low complexity" evidence="1">
    <location>
        <begin position="1"/>
        <end position="18"/>
    </location>
</feature>
<dbReference type="OrthoDB" id="439277at2759"/>
<proteinExistence type="predicted"/>
<evidence type="ECO:0000256" key="1">
    <source>
        <dbReference type="SAM" id="MobiDB-lite"/>
    </source>
</evidence>
<comment type="caution">
    <text evidence="2">The sequence shown here is derived from an EMBL/GenBank/DDBJ whole genome shotgun (WGS) entry which is preliminary data.</text>
</comment>
<evidence type="ECO:0000313" key="3">
    <source>
        <dbReference type="Proteomes" id="UP000649617"/>
    </source>
</evidence>
<feature type="region of interest" description="Disordered" evidence="1">
    <location>
        <begin position="82"/>
        <end position="123"/>
    </location>
</feature>
<feature type="region of interest" description="Disordered" evidence="1">
    <location>
        <begin position="1"/>
        <end position="30"/>
    </location>
</feature>
<keyword evidence="3" id="KW-1185">Reference proteome</keyword>
<name>A0A812X4E6_SYMPI</name>
<sequence>MDVSTSSLRSSNTSPLLSFPAVGTNSRAVASTNSEEMGELMVRRLSEISTSSISFDASKLAMYKNFSGRSAYARDLDGEAVGRPKRRLRPSGYSSSRSAPIAERADVEDAKQEEDAKQAPVNKTAIEAVKPSKVSKATVISL</sequence>
<reference evidence="2" key="1">
    <citation type="submission" date="2021-02" db="EMBL/GenBank/DDBJ databases">
        <authorList>
            <person name="Dougan E. K."/>
            <person name="Rhodes N."/>
            <person name="Thang M."/>
            <person name="Chan C."/>
        </authorList>
    </citation>
    <scope>NUCLEOTIDE SEQUENCE</scope>
</reference>
<dbReference type="EMBL" id="CAJNIZ010045364">
    <property type="protein sequence ID" value="CAE7718150.1"/>
    <property type="molecule type" value="Genomic_DNA"/>
</dbReference>
<feature type="compositionally biased region" description="Basic and acidic residues" evidence="1">
    <location>
        <begin position="103"/>
        <end position="117"/>
    </location>
</feature>
<dbReference type="Proteomes" id="UP000649617">
    <property type="component" value="Unassembled WGS sequence"/>
</dbReference>
<organism evidence="2 3">
    <name type="scientific">Symbiodinium pilosum</name>
    <name type="common">Dinoflagellate</name>
    <dbReference type="NCBI Taxonomy" id="2952"/>
    <lineage>
        <taxon>Eukaryota</taxon>
        <taxon>Sar</taxon>
        <taxon>Alveolata</taxon>
        <taxon>Dinophyceae</taxon>
        <taxon>Suessiales</taxon>
        <taxon>Symbiodiniaceae</taxon>
        <taxon>Symbiodinium</taxon>
    </lineage>
</organism>
<accession>A0A812X4E6</accession>
<protein>
    <submittedName>
        <fullName evidence="2">Uncharacterized protein</fullName>
    </submittedName>
</protein>